<reference evidence="3 4" key="1">
    <citation type="journal article" date="2015" name="Mol. Biochem. Parasitol.">
        <title>Identification of polymorphic genes for use in assemblage B genotyping assays through comparative genomics of multiple assemblage B Giardia duodenalis isolates.</title>
        <authorList>
            <person name="Wielinga C."/>
            <person name="Thompson R.C."/>
            <person name="Monis P."/>
            <person name="Ryan U."/>
        </authorList>
    </citation>
    <scope>NUCLEOTIDE SEQUENCE [LARGE SCALE GENOMIC DNA]</scope>
    <source>
        <strain evidence="3 4">BAH15c1</strain>
    </source>
</reference>
<keyword evidence="1" id="KW-0175">Coiled coil</keyword>
<dbReference type="VEuPathDB" id="GiardiaDB:QR46_4618"/>
<keyword evidence="2" id="KW-0472">Membrane</keyword>
<protein>
    <recommendedName>
        <fullName evidence="5">MSP domain-containing protein</fullName>
    </recommendedName>
</protein>
<keyword evidence="2" id="KW-0812">Transmembrane</keyword>
<keyword evidence="2" id="KW-1133">Transmembrane helix</keyword>
<name>A0A132NNQ0_GIAIN</name>
<evidence type="ECO:0000313" key="4">
    <source>
        <dbReference type="Proteomes" id="UP000070089"/>
    </source>
</evidence>
<dbReference type="OrthoDB" id="10250505at2759"/>
<feature type="transmembrane region" description="Helical" evidence="2">
    <location>
        <begin position="216"/>
        <end position="236"/>
    </location>
</feature>
<evidence type="ECO:0008006" key="5">
    <source>
        <dbReference type="Google" id="ProtNLM"/>
    </source>
</evidence>
<dbReference type="Proteomes" id="UP000070089">
    <property type="component" value="Unassembled WGS sequence"/>
</dbReference>
<dbReference type="AlphaFoldDB" id="A0A132NNQ0"/>
<dbReference type="InterPro" id="IPR008962">
    <property type="entry name" value="PapD-like_sf"/>
</dbReference>
<feature type="coiled-coil region" evidence="1">
    <location>
        <begin position="134"/>
        <end position="171"/>
    </location>
</feature>
<accession>A0A132NNQ0</accession>
<organism evidence="3 4">
    <name type="scientific">Giardia duodenalis assemblage B</name>
    <dbReference type="NCBI Taxonomy" id="1394984"/>
    <lineage>
        <taxon>Eukaryota</taxon>
        <taxon>Metamonada</taxon>
        <taxon>Diplomonadida</taxon>
        <taxon>Hexamitidae</taxon>
        <taxon>Giardiinae</taxon>
        <taxon>Giardia</taxon>
    </lineage>
</organism>
<dbReference type="InterPro" id="IPR013783">
    <property type="entry name" value="Ig-like_fold"/>
</dbReference>
<evidence type="ECO:0000256" key="2">
    <source>
        <dbReference type="SAM" id="Phobius"/>
    </source>
</evidence>
<proteinExistence type="predicted"/>
<gene>
    <name evidence="3" type="ORF">QR46_4618</name>
</gene>
<dbReference type="Gene3D" id="2.60.40.10">
    <property type="entry name" value="Immunoglobulins"/>
    <property type="match status" value="1"/>
</dbReference>
<dbReference type="SUPFAM" id="SSF49354">
    <property type="entry name" value="PapD-like"/>
    <property type="match status" value="1"/>
</dbReference>
<sequence length="237" mass="26570">MARVKQDYVVVDPKGKHTTLTIENVGLIPILARVRSVNVTAYSINPTYYLIHPNGSQDVTIGIHVPRHIDPLHDAFKVGTLTLPQKFLERVKTETGARKSPSDTVCRTLWEEIIATYNPVVRDIIVPTQSVGVLGTYQAKLAQDTDDLNTLKEEIERLIAIQKKNDKLLQDMETKGIVIQSRKNHLMERLSCLQAQLDSLGVSRVMGQMTKSKRILAHYLFIIFLLLASTLGGYALL</sequence>
<evidence type="ECO:0000256" key="1">
    <source>
        <dbReference type="SAM" id="Coils"/>
    </source>
</evidence>
<dbReference type="EMBL" id="JXTI01000190">
    <property type="protein sequence ID" value="KWX11422.1"/>
    <property type="molecule type" value="Genomic_DNA"/>
</dbReference>
<evidence type="ECO:0000313" key="3">
    <source>
        <dbReference type="EMBL" id="KWX11422.1"/>
    </source>
</evidence>
<comment type="caution">
    <text evidence="3">The sequence shown here is derived from an EMBL/GenBank/DDBJ whole genome shotgun (WGS) entry which is preliminary data.</text>
</comment>